<keyword evidence="8" id="KW-1185">Reference proteome</keyword>
<dbReference type="SUPFAM" id="SSF46626">
    <property type="entry name" value="Cytochrome c"/>
    <property type="match status" value="1"/>
</dbReference>
<dbReference type="PANTHER" id="PTHR35008">
    <property type="entry name" value="BLL4482 PROTEIN-RELATED"/>
    <property type="match status" value="1"/>
</dbReference>
<reference evidence="7 8" key="1">
    <citation type="submission" date="2024-04" db="EMBL/GenBank/DDBJ databases">
        <title>Luteolibacter sp. isolated from soil.</title>
        <authorList>
            <person name="An J."/>
        </authorList>
    </citation>
    <scope>NUCLEOTIDE SEQUENCE [LARGE SCALE GENOMIC DNA]</scope>
    <source>
        <strain evidence="7 8">Y139</strain>
    </source>
</reference>
<evidence type="ECO:0000256" key="3">
    <source>
        <dbReference type="ARBA" id="ARBA00023004"/>
    </source>
</evidence>
<accession>A0ABU9ASC4</accession>
<evidence type="ECO:0000256" key="1">
    <source>
        <dbReference type="ARBA" id="ARBA00022617"/>
    </source>
</evidence>
<evidence type="ECO:0000256" key="4">
    <source>
        <dbReference type="PROSITE-ProRule" id="PRU00433"/>
    </source>
</evidence>
<dbReference type="EMBL" id="JBBUKT010000003">
    <property type="protein sequence ID" value="MEK7950621.1"/>
    <property type="molecule type" value="Genomic_DNA"/>
</dbReference>
<evidence type="ECO:0000313" key="7">
    <source>
        <dbReference type="EMBL" id="MEK7950621.1"/>
    </source>
</evidence>
<dbReference type="Gene3D" id="1.10.760.10">
    <property type="entry name" value="Cytochrome c-like domain"/>
    <property type="match status" value="1"/>
</dbReference>
<keyword evidence="1 4" id="KW-0349">Heme</keyword>
<comment type="caution">
    <text evidence="7">The sequence shown here is derived from an EMBL/GenBank/DDBJ whole genome shotgun (WGS) entry which is preliminary data.</text>
</comment>
<sequence length="155" mass="16556">MKYLALSLLAATAAVATADDAQKAKLMETGKTTFMTCSACHGPDAKGMAIPPDMKMAPSLVDSKIVVGEPAAFALAVLKGIQKDPTNTKIIGMMAPLEASLDDEKLAAVMTYLRNSFDHNASVVTPEDAKKFREQFKDIKAPVTRAQLEEAGKKK</sequence>
<keyword evidence="2 4" id="KW-0479">Metal-binding</keyword>
<name>A0ABU9ASC4_9BACT</name>
<dbReference type="PANTHER" id="PTHR35008:SF8">
    <property type="entry name" value="ALCOHOL DEHYDROGENASE CYTOCHROME C SUBUNIT"/>
    <property type="match status" value="1"/>
</dbReference>
<evidence type="ECO:0000259" key="6">
    <source>
        <dbReference type="PROSITE" id="PS51007"/>
    </source>
</evidence>
<proteinExistence type="predicted"/>
<dbReference type="Proteomes" id="UP001371305">
    <property type="component" value="Unassembled WGS sequence"/>
</dbReference>
<organism evidence="7 8">
    <name type="scientific">Luteolibacter soli</name>
    <dbReference type="NCBI Taxonomy" id="3135280"/>
    <lineage>
        <taxon>Bacteria</taxon>
        <taxon>Pseudomonadati</taxon>
        <taxon>Verrucomicrobiota</taxon>
        <taxon>Verrucomicrobiia</taxon>
        <taxon>Verrucomicrobiales</taxon>
        <taxon>Verrucomicrobiaceae</taxon>
        <taxon>Luteolibacter</taxon>
    </lineage>
</organism>
<dbReference type="RefSeq" id="WP_341404229.1">
    <property type="nucleotide sequence ID" value="NZ_JBBUKT010000003.1"/>
</dbReference>
<dbReference type="PROSITE" id="PS51007">
    <property type="entry name" value="CYTC"/>
    <property type="match status" value="1"/>
</dbReference>
<keyword evidence="3 4" id="KW-0408">Iron</keyword>
<dbReference type="InterPro" id="IPR036909">
    <property type="entry name" value="Cyt_c-like_dom_sf"/>
</dbReference>
<protein>
    <submittedName>
        <fullName evidence="7">Cytochrome c</fullName>
    </submittedName>
</protein>
<evidence type="ECO:0000256" key="2">
    <source>
        <dbReference type="ARBA" id="ARBA00022723"/>
    </source>
</evidence>
<feature type="domain" description="Cytochrome c" evidence="6">
    <location>
        <begin position="25"/>
        <end position="117"/>
    </location>
</feature>
<dbReference type="InterPro" id="IPR051459">
    <property type="entry name" value="Cytochrome_c-type_DH"/>
</dbReference>
<keyword evidence="5" id="KW-0732">Signal</keyword>
<feature type="signal peptide" evidence="5">
    <location>
        <begin position="1"/>
        <end position="18"/>
    </location>
</feature>
<dbReference type="InterPro" id="IPR009056">
    <property type="entry name" value="Cyt_c-like_dom"/>
</dbReference>
<evidence type="ECO:0000256" key="5">
    <source>
        <dbReference type="SAM" id="SignalP"/>
    </source>
</evidence>
<feature type="chain" id="PRO_5047260557" evidence="5">
    <location>
        <begin position="19"/>
        <end position="155"/>
    </location>
</feature>
<dbReference type="Pfam" id="PF00034">
    <property type="entry name" value="Cytochrom_C"/>
    <property type="match status" value="1"/>
</dbReference>
<gene>
    <name evidence="7" type="ORF">WKV53_08945</name>
</gene>
<evidence type="ECO:0000313" key="8">
    <source>
        <dbReference type="Proteomes" id="UP001371305"/>
    </source>
</evidence>